<protein>
    <recommendedName>
        <fullName evidence="7">30S ribosomal protein S8, chloroplastic</fullName>
    </recommendedName>
</protein>
<proteinExistence type="inferred from homology"/>
<dbReference type="InterPro" id="IPR035987">
    <property type="entry name" value="Ribosomal_uS8_sf"/>
</dbReference>
<dbReference type="SUPFAM" id="SSF56047">
    <property type="entry name" value="Ribosomal protein S8"/>
    <property type="match status" value="1"/>
</dbReference>
<name>A0AA35USZ0_LACSI</name>
<evidence type="ECO:0000256" key="4">
    <source>
        <dbReference type="RuleBase" id="RU003660"/>
    </source>
</evidence>
<dbReference type="EMBL" id="OX465086">
    <property type="protein sequence ID" value="CAI9260001.1"/>
    <property type="molecule type" value="Genomic_DNA"/>
</dbReference>
<reference evidence="5" key="1">
    <citation type="submission" date="2023-04" db="EMBL/GenBank/DDBJ databases">
        <authorList>
            <person name="Vijverberg K."/>
            <person name="Xiong W."/>
            <person name="Schranz E."/>
        </authorList>
    </citation>
    <scope>NUCLEOTIDE SEQUENCE</scope>
</reference>
<dbReference type="GO" id="GO:0003735">
    <property type="term" value="F:structural constituent of ribosome"/>
    <property type="evidence" value="ECO:0007669"/>
    <property type="project" value="InterPro"/>
</dbReference>
<keyword evidence="2 4" id="KW-0689">Ribosomal protein</keyword>
<gene>
    <name evidence="5" type="ORF">LSALG_LOCUS856</name>
</gene>
<dbReference type="InterPro" id="IPR000630">
    <property type="entry name" value="Ribosomal_uS8"/>
</dbReference>
<evidence type="ECO:0000256" key="2">
    <source>
        <dbReference type="ARBA" id="ARBA00022980"/>
    </source>
</evidence>
<dbReference type="GO" id="GO:0005840">
    <property type="term" value="C:ribosome"/>
    <property type="evidence" value="ECO:0007669"/>
    <property type="project" value="UniProtKB-KW"/>
</dbReference>
<sequence>MLSGMNVSPKWIQNVIYRGSKLPDRFTIPISNMSQEWIIPNQFQQKRRFHISFEKLEFINMVRVSVLNDALKSMYNAEKRGKRQVMIRPSSKVIIKFLMVMQKHGYIGEFEYVDDHRSGKIVVELNGRLNKCGVISPRFDVGVKEIEPWTARLLPSRQFGYIVLTTSAGIMDHEEARRKNVGGKVLGFFY</sequence>
<dbReference type="HAMAP" id="MF_01302_A">
    <property type="entry name" value="Ribosomal_uS8_A"/>
    <property type="match status" value="1"/>
</dbReference>
<dbReference type="FunFam" id="3.30.1370.30:FF:000001">
    <property type="entry name" value="40S ribosomal protein S15a"/>
    <property type="match status" value="1"/>
</dbReference>
<keyword evidence="3 4" id="KW-0687">Ribonucleoprotein</keyword>
<keyword evidence="6" id="KW-1185">Reference proteome</keyword>
<evidence type="ECO:0000256" key="1">
    <source>
        <dbReference type="ARBA" id="ARBA00006471"/>
    </source>
</evidence>
<dbReference type="Proteomes" id="UP001177003">
    <property type="component" value="Chromosome 0"/>
</dbReference>
<dbReference type="AlphaFoldDB" id="A0AA35USZ0"/>
<comment type="similarity">
    <text evidence="1 4">Belongs to the universal ribosomal protein uS8 family.</text>
</comment>
<dbReference type="PROSITE" id="PS00053">
    <property type="entry name" value="RIBOSOMAL_S8"/>
    <property type="match status" value="1"/>
</dbReference>
<evidence type="ECO:0000256" key="3">
    <source>
        <dbReference type="ARBA" id="ARBA00023274"/>
    </source>
</evidence>
<dbReference type="GO" id="GO:0006412">
    <property type="term" value="P:translation"/>
    <property type="evidence" value="ECO:0007669"/>
    <property type="project" value="InterPro"/>
</dbReference>
<evidence type="ECO:0000313" key="5">
    <source>
        <dbReference type="EMBL" id="CAI9260001.1"/>
    </source>
</evidence>
<dbReference type="Gene3D" id="3.30.1370.30">
    <property type="match status" value="1"/>
</dbReference>
<organism evidence="5 6">
    <name type="scientific">Lactuca saligna</name>
    <name type="common">Willowleaf lettuce</name>
    <dbReference type="NCBI Taxonomy" id="75948"/>
    <lineage>
        <taxon>Eukaryota</taxon>
        <taxon>Viridiplantae</taxon>
        <taxon>Streptophyta</taxon>
        <taxon>Embryophyta</taxon>
        <taxon>Tracheophyta</taxon>
        <taxon>Spermatophyta</taxon>
        <taxon>Magnoliopsida</taxon>
        <taxon>eudicotyledons</taxon>
        <taxon>Gunneridae</taxon>
        <taxon>Pentapetalae</taxon>
        <taxon>asterids</taxon>
        <taxon>campanulids</taxon>
        <taxon>Asterales</taxon>
        <taxon>Asteraceae</taxon>
        <taxon>Cichorioideae</taxon>
        <taxon>Cichorieae</taxon>
        <taxon>Lactucinae</taxon>
        <taxon>Lactuca</taxon>
    </lineage>
</organism>
<dbReference type="InterPro" id="IPR047863">
    <property type="entry name" value="Ribosomal_uS8_CS"/>
</dbReference>
<dbReference type="Gene3D" id="3.30.1490.10">
    <property type="match status" value="1"/>
</dbReference>
<evidence type="ECO:0000313" key="6">
    <source>
        <dbReference type="Proteomes" id="UP001177003"/>
    </source>
</evidence>
<dbReference type="FunFam" id="3.30.1490.10:FF:000002">
    <property type="entry name" value="40S ribosomal protein S15a"/>
    <property type="match status" value="1"/>
</dbReference>
<evidence type="ECO:0008006" key="7">
    <source>
        <dbReference type="Google" id="ProtNLM"/>
    </source>
</evidence>
<dbReference type="Pfam" id="PF00410">
    <property type="entry name" value="Ribosomal_S8"/>
    <property type="match status" value="1"/>
</dbReference>
<dbReference type="PANTHER" id="PTHR11758">
    <property type="entry name" value="40S RIBOSOMAL PROTEIN S15A"/>
    <property type="match status" value="1"/>
</dbReference>
<accession>A0AA35USZ0</accession>
<dbReference type="GO" id="GO:1990904">
    <property type="term" value="C:ribonucleoprotein complex"/>
    <property type="evidence" value="ECO:0007669"/>
    <property type="project" value="UniProtKB-KW"/>
</dbReference>
<dbReference type="NCBIfam" id="NF003115">
    <property type="entry name" value="PRK04034.1"/>
    <property type="match status" value="1"/>
</dbReference>